<feature type="region of interest" description="Disordered" evidence="1">
    <location>
        <begin position="682"/>
        <end position="741"/>
    </location>
</feature>
<evidence type="ECO:0000313" key="3">
    <source>
        <dbReference type="Proteomes" id="UP001154282"/>
    </source>
</evidence>
<feature type="region of interest" description="Disordered" evidence="1">
    <location>
        <begin position="992"/>
        <end position="1214"/>
    </location>
</feature>
<comment type="caution">
    <text evidence="2">The sequence shown here is derived from an EMBL/GenBank/DDBJ whole genome shotgun (WGS) entry which is preliminary data.</text>
</comment>
<feature type="compositionally biased region" description="Basic residues" evidence="1">
    <location>
        <begin position="800"/>
        <end position="809"/>
    </location>
</feature>
<gene>
    <name evidence="2" type="ORF">LITE_LOCUS20922</name>
</gene>
<sequence>FFTSRRKKRIVQKKLHATLNPTRRRHRCRAGFFLPFALSAMAELAIPAPGHGCAPASFKTVFIDTNLDTRLAVTISSSVTVADLKKKIMDEHPLCFPKLGEIKVDGLKVERRGFYYHLAESMLVTNAFDGLKEDWFVSIEASTVSMDKEVEPEIANLALMRMNNGLEEEGVNVVLDRHHNVMFERDLLVSQKESNDLCVEVARGAQLVGGDDCGDQVLSMVPLVSDEVVREEKCDEEKTQDMDVENTATGKDLSKIDASSVLREGTSDVKEKRKNRKRRKKVVDDLSGKNVDVSMHKLVTKGGEEGIKLSKTTASQERSEVDIGDMQIIVSEKGSLVCQKESTDLLVEVARGARGDDCGDQFLSMVPLATDEFVRDKKCDEEDTQEMNAERTTIGKDFIKIDTSSVLPEGASDRKEKRKKRKRSKKRVDDLAGKDVDVSIHKLGTKGGEEEIKLSKTTGSQERSDVVIRDMQIIVSEKGPLVSLKESTDLVVEVARGAQHVGDDDCGDKVLSMVPLVSDEFVREDNCDEEKAAEMDGERTEIGKELSKIDASSVLPEGASDVNGKRKKRKRSKKGADDLYGKNIDVSMHKLGAKGGDGDIKLPETTALQERIEVDIGDMQITVSESNAMTCEPPLSQLPTIDEQLATATLEGPNADCVDAGQLASQSLAKKKRKIKSFKKVDTENVGRTPGEANAGEEVPLKEAGIKSGTVAEEAPPSDTQMTQPSGVSLTEKEPDHLQEQQKNLPLQGINEFQEPTTNDMNRVETEQEVPKTVSTKVHKEVVDSVSHEVDPYVDDGKTSKKRKKSRKHKVLKGGTVLIASDADHVRDCYDVPEKVGKAENSILEAAEKGDVKEVAAADSPTASLLVTDKESDEFIKNVVESAQETTKTETVAENREGKLRKKTKKKHGSDIKNTVLPTQTEDKCPDESIPAPTMANICGTDSSTFPYDTNLQNPSLKDSLDRAEIMSPPEEVGGNVENASEVDGVDISSYFIPREQNNKTADPSEVTGDRAEMKSEKRGEVQEANLHDISPKLGYPTFKEKLESHSKPQEKKAVPGIVDEQKPHCEEAQESNAMTRPIGGKPNKCLEEHHSESLTNSSSHSKSDKRDQSQSQQTDVNGGEGYNAHPGEVVNGRLHQKQVVVSRSLFQQTPFGDESDDSLESYHFPSPPHHSRASPPDSNLSVSPVHSDGETDAGFDSMNRNGSSGREGMKTPFYSGVPLDTILKCSKRYRKAKLDAESQPEDFVPCSPST</sequence>
<feature type="region of interest" description="Disordered" evidence="1">
    <location>
        <begin position="550"/>
        <end position="576"/>
    </location>
</feature>
<feature type="compositionally biased region" description="Basic residues" evidence="1">
    <location>
        <begin position="416"/>
        <end position="426"/>
    </location>
</feature>
<feature type="compositionally biased region" description="Basic and acidic residues" evidence="1">
    <location>
        <begin position="789"/>
        <end position="799"/>
    </location>
</feature>
<feature type="compositionally biased region" description="Basic and acidic residues" evidence="1">
    <location>
        <begin position="1008"/>
        <end position="1031"/>
    </location>
</feature>
<feature type="region of interest" description="Disordered" evidence="1">
    <location>
        <begin position="789"/>
        <end position="809"/>
    </location>
</feature>
<feature type="compositionally biased region" description="Basic and acidic residues" evidence="1">
    <location>
        <begin position="731"/>
        <end position="740"/>
    </location>
</feature>
<organism evidence="2 3">
    <name type="scientific">Linum tenue</name>
    <dbReference type="NCBI Taxonomy" id="586396"/>
    <lineage>
        <taxon>Eukaryota</taxon>
        <taxon>Viridiplantae</taxon>
        <taxon>Streptophyta</taxon>
        <taxon>Embryophyta</taxon>
        <taxon>Tracheophyta</taxon>
        <taxon>Spermatophyta</taxon>
        <taxon>Magnoliopsida</taxon>
        <taxon>eudicotyledons</taxon>
        <taxon>Gunneridae</taxon>
        <taxon>Pentapetalae</taxon>
        <taxon>rosids</taxon>
        <taxon>fabids</taxon>
        <taxon>Malpighiales</taxon>
        <taxon>Linaceae</taxon>
        <taxon>Linum</taxon>
    </lineage>
</organism>
<evidence type="ECO:0000313" key="2">
    <source>
        <dbReference type="EMBL" id="CAI0426742.1"/>
    </source>
</evidence>
<dbReference type="Proteomes" id="UP001154282">
    <property type="component" value="Unassembled WGS sequence"/>
</dbReference>
<proteinExistence type="predicted"/>
<dbReference type="EMBL" id="CAMGYJ010000005">
    <property type="protein sequence ID" value="CAI0426742.1"/>
    <property type="molecule type" value="Genomic_DNA"/>
</dbReference>
<feature type="region of interest" description="Disordered" evidence="1">
    <location>
        <begin position="232"/>
        <end position="286"/>
    </location>
</feature>
<feature type="region of interest" description="Disordered" evidence="1">
    <location>
        <begin position="405"/>
        <end position="430"/>
    </location>
</feature>
<protein>
    <submittedName>
        <fullName evidence="2">Uncharacterized protein</fullName>
    </submittedName>
</protein>
<name>A0AAV0KX20_9ROSI</name>
<keyword evidence="3" id="KW-1185">Reference proteome</keyword>
<feature type="non-terminal residue" evidence="2">
    <location>
        <position position="1"/>
    </location>
</feature>
<evidence type="ECO:0000256" key="1">
    <source>
        <dbReference type="SAM" id="MobiDB-lite"/>
    </source>
</evidence>
<reference evidence="2" key="1">
    <citation type="submission" date="2022-08" db="EMBL/GenBank/DDBJ databases">
        <authorList>
            <person name="Gutierrez-Valencia J."/>
        </authorList>
    </citation>
    <scope>NUCLEOTIDE SEQUENCE</scope>
</reference>
<feature type="compositionally biased region" description="Polar residues" evidence="1">
    <location>
        <begin position="1140"/>
        <end position="1151"/>
    </location>
</feature>
<feature type="compositionally biased region" description="Basic and acidic residues" evidence="1">
    <location>
        <begin position="1039"/>
        <end position="1068"/>
    </location>
</feature>
<feature type="compositionally biased region" description="Basic and acidic residues" evidence="1">
    <location>
        <begin position="232"/>
        <end position="241"/>
    </location>
</feature>
<accession>A0AAV0KX20</accession>
<feature type="compositionally biased region" description="Polar residues" evidence="1">
    <location>
        <begin position="718"/>
        <end position="729"/>
    </location>
</feature>
<dbReference type="AlphaFoldDB" id="A0AAV0KX20"/>
<feature type="compositionally biased region" description="Basic residues" evidence="1">
    <location>
        <begin position="272"/>
        <end position="281"/>
    </location>
</feature>